<dbReference type="EMBL" id="JAEUBG010004903">
    <property type="protein sequence ID" value="KAH3679518.1"/>
    <property type="molecule type" value="Genomic_DNA"/>
</dbReference>
<dbReference type="GO" id="GO:0006998">
    <property type="term" value="P:nuclear envelope organization"/>
    <property type="evidence" value="ECO:0007669"/>
    <property type="project" value="InterPro"/>
</dbReference>
<reference evidence="3" key="1">
    <citation type="journal article" date="2021" name="Open Biol.">
        <title>Shared evolutionary footprints suggest mitochondrial oxidative damage underlies multiple complex I losses in fungi.</title>
        <authorList>
            <person name="Schikora-Tamarit M.A."/>
            <person name="Marcet-Houben M."/>
            <person name="Nosek J."/>
            <person name="Gabaldon T."/>
        </authorList>
    </citation>
    <scope>NUCLEOTIDE SEQUENCE</scope>
    <source>
        <strain evidence="3">CBS2887</strain>
    </source>
</reference>
<reference evidence="3" key="2">
    <citation type="submission" date="2021-01" db="EMBL/GenBank/DDBJ databases">
        <authorList>
            <person name="Schikora-Tamarit M.A."/>
        </authorList>
    </citation>
    <scope>NUCLEOTIDE SEQUENCE</scope>
    <source>
        <strain evidence="3">CBS2887</strain>
    </source>
</reference>
<feature type="compositionally biased region" description="Polar residues" evidence="1">
    <location>
        <begin position="8"/>
        <end position="20"/>
    </location>
</feature>
<feature type="compositionally biased region" description="Polar residues" evidence="1">
    <location>
        <begin position="113"/>
        <end position="123"/>
    </location>
</feature>
<dbReference type="GO" id="GO:0031965">
    <property type="term" value="C:nuclear membrane"/>
    <property type="evidence" value="ECO:0007669"/>
    <property type="project" value="InterPro"/>
</dbReference>
<dbReference type="Pfam" id="PF10104">
    <property type="entry name" value="Brr6_like_C_C"/>
    <property type="match status" value="1"/>
</dbReference>
<dbReference type="AlphaFoldDB" id="A0A9P8TH91"/>
<feature type="compositionally biased region" description="Polar residues" evidence="1">
    <location>
        <begin position="363"/>
        <end position="375"/>
    </location>
</feature>
<feature type="region of interest" description="Disordered" evidence="1">
    <location>
        <begin position="1"/>
        <end position="123"/>
    </location>
</feature>
<dbReference type="OrthoDB" id="5961at2759"/>
<feature type="compositionally biased region" description="Low complexity" evidence="1">
    <location>
        <begin position="99"/>
        <end position="112"/>
    </location>
</feature>
<feature type="compositionally biased region" description="Acidic residues" evidence="1">
    <location>
        <begin position="68"/>
        <end position="82"/>
    </location>
</feature>
<dbReference type="InterPro" id="IPR018767">
    <property type="entry name" value="Brl1/Brr6_dom"/>
</dbReference>
<evidence type="ECO:0000259" key="2">
    <source>
        <dbReference type="SMART" id="SM01042"/>
    </source>
</evidence>
<sequence length="384" mass="43789">LLGAKVATQGNISLEANSSVEQEQQEEAELGSEKSQTRNSDDGRTENQSSTHEETNESTLPETTSDSELLDEEEEEEEEEATEDHSNTNEGSFSTDSASSEQDSTTSGYSSSNYTRDSADQTPRQRFNTLINEATANKTPIQFQMHHHHYYFANQNNNYNNTTSQILPPPWSNTSHPKSPTTYMISTYLQLLFNTVTSCTFLYFLYQIIQTVRQDIEMKMDQQTLELSLEIASCARSYVENRCSPETRAHALEEICNTWESCMNKDPEIHYHNGRSQISAELFGLILNSLIEPIGWKALLVCGVGVLSWSFGGNFMFGFVRAKSYYQGWEQEQDHHHKDQQQQVERFEGLRRLEPVYSHHYQQEPTGGQDQNSSHESGDNWALQ</sequence>
<accession>A0A9P8TH91</accession>
<keyword evidence="4" id="KW-1185">Reference proteome</keyword>
<comment type="caution">
    <text evidence="3">The sequence shown here is derived from an EMBL/GenBank/DDBJ whole genome shotgun (WGS) entry which is preliminary data.</text>
</comment>
<evidence type="ECO:0000313" key="3">
    <source>
        <dbReference type="EMBL" id="KAH3679518.1"/>
    </source>
</evidence>
<feature type="domain" description="Brl1/Brr6" evidence="2">
    <location>
        <begin position="185"/>
        <end position="321"/>
    </location>
</feature>
<organism evidence="3 4">
    <name type="scientific">Wickerhamomyces pijperi</name>
    <name type="common">Yeast</name>
    <name type="synonym">Pichia pijperi</name>
    <dbReference type="NCBI Taxonomy" id="599730"/>
    <lineage>
        <taxon>Eukaryota</taxon>
        <taxon>Fungi</taxon>
        <taxon>Dikarya</taxon>
        <taxon>Ascomycota</taxon>
        <taxon>Saccharomycotina</taxon>
        <taxon>Saccharomycetes</taxon>
        <taxon>Phaffomycetales</taxon>
        <taxon>Wickerhamomycetaceae</taxon>
        <taxon>Wickerhamomyces</taxon>
    </lineage>
</organism>
<proteinExistence type="predicted"/>
<evidence type="ECO:0000313" key="4">
    <source>
        <dbReference type="Proteomes" id="UP000774326"/>
    </source>
</evidence>
<dbReference type="GO" id="GO:0055088">
    <property type="term" value="P:lipid homeostasis"/>
    <property type="evidence" value="ECO:0007669"/>
    <property type="project" value="InterPro"/>
</dbReference>
<dbReference type="SMART" id="SM01042">
    <property type="entry name" value="Brr6_like_C_C"/>
    <property type="match status" value="1"/>
</dbReference>
<feature type="compositionally biased region" description="Polar residues" evidence="1">
    <location>
        <begin position="88"/>
        <end position="98"/>
    </location>
</feature>
<protein>
    <recommendedName>
        <fullName evidence="2">Brl1/Brr6 domain-containing protein</fullName>
    </recommendedName>
</protein>
<name>A0A9P8TH91_WICPI</name>
<evidence type="ECO:0000256" key="1">
    <source>
        <dbReference type="SAM" id="MobiDB-lite"/>
    </source>
</evidence>
<dbReference type="InterPro" id="IPR040202">
    <property type="entry name" value="Brl1/Brr6"/>
</dbReference>
<feature type="region of interest" description="Disordered" evidence="1">
    <location>
        <begin position="359"/>
        <end position="384"/>
    </location>
</feature>
<gene>
    <name evidence="3" type="ORF">WICPIJ_008593</name>
</gene>
<feature type="non-terminal residue" evidence="3">
    <location>
        <position position="1"/>
    </location>
</feature>
<feature type="compositionally biased region" description="Basic and acidic residues" evidence="1">
    <location>
        <begin position="31"/>
        <end position="55"/>
    </location>
</feature>
<dbReference type="Proteomes" id="UP000774326">
    <property type="component" value="Unassembled WGS sequence"/>
</dbReference>
<dbReference type="PANTHER" id="PTHR28136:SF1">
    <property type="entry name" value="NUCLEUS EXPORT PROTEIN BRL1"/>
    <property type="match status" value="1"/>
</dbReference>
<dbReference type="PANTHER" id="PTHR28136">
    <property type="entry name" value="NUCLEUS EXPORT PROTEIN BRR6"/>
    <property type="match status" value="1"/>
</dbReference>